<evidence type="ECO:0000256" key="3">
    <source>
        <dbReference type="ARBA" id="ARBA00022722"/>
    </source>
</evidence>
<dbReference type="Gene3D" id="3.30.870.10">
    <property type="entry name" value="Endonuclease Chain A"/>
    <property type="match status" value="2"/>
</dbReference>
<dbReference type="PANTHER" id="PTHR12415:SF0">
    <property type="entry name" value="TYROSYL-DNA PHOSPHODIESTERASE 1"/>
    <property type="match status" value="1"/>
</dbReference>
<evidence type="ECO:0000256" key="11">
    <source>
        <dbReference type="PIRSR" id="PIRSR610347-3"/>
    </source>
</evidence>
<evidence type="ECO:0000256" key="4">
    <source>
        <dbReference type="ARBA" id="ARBA00022763"/>
    </source>
</evidence>
<organism evidence="12 13">
    <name type="scientific">Phascolomyces articulosus</name>
    <dbReference type="NCBI Taxonomy" id="60185"/>
    <lineage>
        <taxon>Eukaryota</taxon>
        <taxon>Fungi</taxon>
        <taxon>Fungi incertae sedis</taxon>
        <taxon>Mucoromycota</taxon>
        <taxon>Mucoromycotina</taxon>
        <taxon>Mucoromycetes</taxon>
        <taxon>Mucorales</taxon>
        <taxon>Lichtheimiaceae</taxon>
        <taxon>Phascolomyces</taxon>
    </lineage>
</organism>
<keyword evidence="4" id="KW-0227">DNA damage</keyword>
<evidence type="ECO:0000256" key="9">
    <source>
        <dbReference type="PIRSR" id="PIRSR610347-1"/>
    </source>
</evidence>
<keyword evidence="7" id="KW-0234">DNA repair</keyword>
<evidence type="ECO:0000256" key="8">
    <source>
        <dbReference type="ARBA" id="ARBA00023242"/>
    </source>
</evidence>
<gene>
    <name evidence="12" type="ORF">BDA99DRAFT_519646</name>
</gene>
<evidence type="ECO:0000256" key="10">
    <source>
        <dbReference type="PIRSR" id="PIRSR610347-2"/>
    </source>
</evidence>
<sequence length="462" mass="52668">MASQEENIGCVRLTDLLYHDDLERIVQFNFTVDLEYLMENVHPKVRTKIPITVIHGHRHEESKQDIQREARNWPNVRLISPYIRDQYGTHHTKAMLLFFNKNGNKSVRLVISTANLCQDDWESMTQGIYQTSHCPLKTNTSTNQGTTVGSECGSRFERDLLNYLDAYGASLRDIRDFIRQYDWSDCKGILIGSVPGYHRGEQTMRLWGLQRLANVLKSHVSLDPECVKDGSTIIAQCSSVGSLRGKWFQKDFSRCMSEATNASSANTPEIKFMYPTVDEVSKSHNGIVSSAGFLRLEDGVYRQSKSWLDNHLCKWVSVESGRQKVMPHIKTYTRVYGWNNIAWHLLTSANLSRAAWGEFQKENTQLYIKSFELGVFICPSLFETSDHSNIQMLAATIQVPRPIPIIPSHDKEDPVTAVVPIRLPYDLPIETYGSQDKCYTRQYSQDACVQLFGAYAASQLFG</sequence>
<reference evidence="12" key="1">
    <citation type="journal article" date="2022" name="IScience">
        <title>Evolution of zygomycete secretomes and the origins of terrestrial fungal ecologies.</title>
        <authorList>
            <person name="Chang Y."/>
            <person name="Wang Y."/>
            <person name="Mondo S."/>
            <person name="Ahrendt S."/>
            <person name="Andreopoulos W."/>
            <person name="Barry K."/>
            <person name="Beard J."/>
            <person name="Benny G.L."/>
            <person name="Blankenship S."/>
            <person name="Bonito G."/>
            <person name="Cuomo C."/>
            <person name="Desiro A."/>
            <person name="Gervers K.A."/>
            <person name="Hundley H."/>
            <person name="Kuo A."/>
            <person name="LaButti K."/>
            <person name="Lang B.F."/>
            <person name="Lipzen A."/>
            <person name="O'Donnell K."/>
            <person name="Pangilinan J."/>
            <person name="Reynolds N."/>
            <person name="Sandor L."/>
            <person name="Smith M.E."/>
            <person name="Tsang A."/>
            <person name="Grigoriev I.V."/>
            <person name="Stajich J.E."/>
            <person name="Spatafora J.W."/>
        </authorList>
    </citation>
    <scope>NUCLEOTIDE SEQUENCE</scope>
    <source>
        <strain evidence="12">RSA 2281</strain>
    </source>
</reference>
<keyword evidence="5" id="KW-0378">Hydrolase</keyword>
<accession>A0AAD5PAU1</accession>
<dbReference type="GO" id="GO:0006281">
    <property type="term" value="P:DNA repair"/>
    <property type="evidence" value="ECO:0007669"/>
    <property type="project" value="UniProtKB-KW"/>
</dbReference>
<dbReference type="GO" id="GO:0005634">
    <property type="term" value="C:nucleus"/>
    <property type="evidence" value="ECO:0007669"/>
    <property type="project" value="UniProtKB-SubCell"/>
</dbReference>
<keyword evidence="13" id="KW-1185">Reference proteome</keyword>
<dbReference type="EMBL" id="JAIXMP010000026">
    <property type="protein sequence ID" value="KAI9253391.1"/>
    <property type="molecule type" value="Genomic_DNA"/>
</dbReference>
<dbReference type="GO" id="GO:0003690">
    <property type="term" value="F:double-stranded DNA binding"/>
    <property type="evidence" value="ECO:0007669"/>
    <property type="project" value="TreeGrafter"/>
</dbReference>
<dbReference type="GO" id="GO:0017005">
    <property type="term" value="F:3'-tyrosyl-DNA phosphodiesterase activity"/>
    <property type="evidence" value="ECO:0007669"/>
    <property type="project" value="TreeGrafter"/>
</dbReference>
<comment type="caution">
    <text evidence="12">The sequence shown here is derived from an EMBL/GenBank/DDBJ whole genome shotgun (WGS) entry which is preliminary data.</text>
</comment>
<proteinExistence type="inferred from homology"/>
<evidence type="ECO:0000313" key="13">
    <source>
        <dbReference type="Proteomes" id="UP001209540"/>
    </source>
</evidence>
<feature type="binding site" evidence="10">
    <location>
        <position position="93"/>
    </location>
    <ligand>
        <name>substrate</name>
    </ligand>
</feature>
<keyword evidence="8" id="KW-0539">Nucleus</keyword>
<feature type="active site" description="Nucleophile" evidence="9">
    <location>
        <position position="91"/>
    </location>
</feature>
<name>A0AAD5PAU1_9FUNG</name>
<evidence type="ECO:0000256" key="1">
    <source>
        <dbReference type="ARBA" id="ARBA00004123"/>
    </source>
</evidence>
<keyword evidence="3" id="KW-0540">Nuclease</keyword>
<evidence type="ECO:0000256" key="7">
    <source>
        <dbReference type="ARBA" id="ARBA00023204"/>
    </source>
</evidence>
<dbReference type="Proteomes" id="UP001209540">
    <property type="component" value="Unassembled WGS sequence"/>
</dbReference>
<evidence type="ECO:0000313" key="12">
    <source>
        <dbReference type="EMBL" id="KAI9253391.1"/>
    </source>
</evidence>
<evidence type="ECO:0000256" key="5">
    <source>
        <dbReference type="ARBA" id="ARBA00022801"/>
    </source>
</evidence>
<keyword evidence="6" id="KW-0269">Exonuclease</keyword>
<dbReference type="GO" id="GO:0003697">
    <property type="term" value="F:single-stranded DNA binding"/>
    <property type="evidence" value="ECO:0007669"/>
    <property type="project" value="TreeGrafter"/>
</dbReference>
<reference evidence="12" key="2">
    <citation type="submission" date="2023-02" db="EMBL/GenBank/DDBJ databases">
        <authorList>
            <consortium name="DOE Joint Genome Institute"/>
            <person name="Mondo S.J."/>
            <person name="Chang Y."/>
            <person name="Wang Y."/>
            <person name="Ahrendt S."/>
            <person name="Andreopoulos W."/>
            <person name="Barry K."/>
            <person name="Beard J."/>
            <person name="Benny G.L."/>
            <person name="Blankenship S."/>
            <person name="Bonito G."/>
            <person name="Cuomo C."/>
            <person name="Desiro A."/>
            <person name="Gervers K.A."/>
            <person name="Hundley H."/>
            <person name="Kuo A."/>
            <person name="LaButti K."/>
            <person name="Lang B.F."/>
            <person name="Lipzen A."/>
            <person name="O'Donnell K."/>
            <person name="Pangilinan J."/>
            <person name="Reynolds N."/>
            <person name="Sandor L."/>
            <person name="Smith M.W."/>
            <person name="Tsang A."/>
            <person name="Grigoriev I.V."/>
            <person name="Stajich J.E."/>
            <person name="Spatafora J.W."/>
        </authorList>
    </citation>
    <scope>NUCLEOTIDE SEQUENCE</scope>
    <source>
        <strain evidence="12">RSA 2281</strain>
    </source>
</reference>
<protein>
    <submittedName>
        <fullName evidence="12">Tyrosyl-DNA phosphodiesterase I</fullName>
    </submittedName>
</protein>
<dbReference type="Pfam" id="PF06087">
    <property type="entry name" value="Tyr-DNA_phospho"/>
    <property type="match status" value="1"/>
</dbReference>
<feature type="active site" description="Proton donor/acceptor" evidence="9">
    <location>
        <position position="328"/>
    </location>
</feature>
<feature type="binding site" evidence="10">
    <location>
        <position position="330"/>
    </location>
    <ligand>
        <name>substrate</name>
    </ligand>
</feature>
<comment type="similarity">
    <text evidence="2">Belongs to the tyrosyl-DNA phosphodiesterase family.</text>
</comment>
<dbReference type="PANTHER" id="PTHR12415">
    <property type="entry name" value="TYROSYL-DNA PHOSPHODIESTERASE 1"/>
    <property type="match status" value="1"/>
</dbReference>
<dbReference type="AlphaFoldDB" id="A0AAD5PAU1"/>
<comment type="subcellular location">
    <subcellularLocation>
        <location evidence="1">Nucleus</location>
    </subcellularLocation>
</comment>
<evidence type="ECO:0000256" key="2">
    <source>
        <dbReference type="ARBA" id="ARBA00010205"/>
    </source>
</evidence>
<dbReference type="InterPro" id="IPR010347">
    <property type="entry name" value="Tdp1"/>
</dbReference>
<dbReference type="GO" id="GO:0004527">
    <property type="term" value="F:exonuclease activity"/>
    <property type="evidence" value="ECO:0007669"/>
    <property type="project" value="UniProtKB-KW"/>
</dbReference>
<evidence type="ECO:0000256" key="6">
    <source>
        <dbReference type="ARBA" id="ARBA00022839"/>
    </source>
</evidence>
<feature type="site" description="Interaction with DNA" evidence="11">
    <location>
        <position position="352"/>
    </location>
</feature>
<dbReference type="SUPFAM" id="SSF56024">
    <property type="entry name" value="Phospholipase D/nuclease"/>
    <property type="match status" value="2"/>
</dbReference>